<dbReference type="GeneID" id="18244324"/>
<dbReference type="SUPFAM" id="SSF54001">
    <property type="entry name" value="Cysteine proteinases"/>
    <property type="match status" value="1"/>
</dbReference>
<dbReference type="PANTHER" id="PTHR46896">
    <property type="entry name" value="SENTRIN-SPECIFIC PROTEASE"/>
    <property type="match status" value="1"/>
</dbReference>
<proteinExistence type="inferred from homology"/>
<gene>
    <name evidence="8" type="ORF">BATDEDRAFT_91600</name>
</gene>
<protein>
    <recommendedName>
        <fullName evidence="7">Ubiquitin-like protease family profile domain-containing protein</fullName>
    </recommendedName>
</protein>
<evidence type="ECO:0000256" key="4">
    <source>
        <dbReference type="ARBA" id="ARBA00022786"/>
    </source>
</evidence>
<feature type="region of interest" description="Disordered" evidence="6">
    <location>
        <begin position="102"/>
        <end position="126"/>
    </location>
</feature>
<dbReference type="EMBL" id="GL882891">
    <property type="protein sequence ID" value="EGF77633.1"/>
    <property type="molecule type" value="Genomic_DNA"/>
</dbReference>
<reference evidence="8 9" key="1">
    <citation type="submission" date="2009-12" db="EMBL/GenBank/DDBJ databases">
        <title>The draft genome of Batrachochytrium dendrobatidis.</title>
        <authorList>
            <consortium name="US DOE Joint Genome Institute (JGI-PGF)"/>
            <person name="Kuo A."/>
            <person name="Salamov A."/>
            <person name="Schmutz J."/>
            <person name="Lucas S."/>
            <person name="Pitluck S."/>
            <person name="Rosenblum E."/>
            <person name="Stajich J."/>
            <person name="Eisen M."/>
            <person name="Grigoriev I.V."/>
        </authorList>
    </citation>
    <scope>NUCLEOTIDE SEQUENCE [LARGE SCALE GENOMIC DNA]</scope>
    <source>
        <strain evidence="9">JAM81 / FGSC 10211</strain>
    </source>
</reference>
<dbReference type="Pfam" id="PF02902">
    <property type="entry name" value="Peptidase_C48"/>
    <property type="match status" value="2"/>
</dbReference>
<dbReference type="RefSeq" id="XP_006681783.1">
    <property type="nucleotide sequence ID" value="XM_006681720.1"/>
</dbReference>
<keyword evidence="2" id="KW-0597">Phosphoprotein</keyword>
<organism evidence="8 9">
    <name type="scientific">Batrachochytrium dendrobatidis (strain JAM81 / FGSC 10211)</name>
    <name type="common">Frog chytrid fungus</name>
    <dbReference type="NCBI Taxonomy" id="684364"/>
    <lineage>
        <taxon>Eukaryota</taxon>
        <taxon>Fungi</taxon>
        <taxon>Fungi incertae sedis</taxon>
        <taxon>Chytridiomycota</taxon>
        <taxon>Chytridiomycota incertae sedis</taxon>
        <taxon>Chytridiomycetes</taxon>
        <taxon>Rhizophydiales</taxon>
        <taxon>Rhizophydiales incertae sedis</taxon>
        <taxon>Batrachochytrium</taxon>
    </lineage>
</organism>
<dbReference type="PROSITE" id="PS50600">
    <property type="entry name" value="ULP_PROTEASE"/>
    <property type="match status" value="1"/>
</dbReference>
<dbReference type="Gene3D" id="1.10.418.20">
    <property type="match status" value="2"/>
</dbReference>
<dbReference type="AlphaFoldDB" id="F4PAZ4"/>
<feature type="region of interest" description="Disordered" evidence="6">
    <location>
        <begin position="1"/>
        <end position="27"/>
    </location>
</feature>
<evidence type="ECO:0000256" key="1">
    <source>
        <dbReference type="ARBA" id="ARBA00005234"/>
    </source>
</evidence>
<keyword evidence="9" id="KW-1185">Reference proteome</keyword>
<keyword evidence="5" id="KW-0378">Hydrolase</keyword>
<evidence type="ECO:0000256" key="5">
    <source>
        <dbReference type="ARBA" id="ARBA00022801"/>
    </source>
</evidence>
<evidence type="ECO:0000256" key="3">
    <source>
        <dbReference type="ARBA" id="ARBA00022670"/>
    </source>
</evidence>
<dbReference type="GO" id="GO:0016926">
    <property type="term" value="P:protein desumoylation"/>
    <property type="evidence" value="ECO:0000318"/>
    <property type="project" value="GO_Central"/>
</dbReference>
<evidence type="ECO:0000256" key="6">
    <source>
        <dbReference type="SAM" id="MobiDB-lite"/>
    </source>
</evidence>
<dbReference type="InterPro" id="IPR003653">
    <property type="entry name" value="Peptidase_C48_C"/>
</dbReference>
<dbReference type="FunFam" id="3.30.310.130:FF:000017">
    <property type="entry name" value="Uncharacterized protein"/>
    <property type="match status" value="1"/>
</dbReference>
<dbReference type="InterPro" id="IPR051947">
    <property type="entry name" value="Sentrin-specific_protease"/>
</dbReference>
<dbReference type="GO" id="GO:0006508">
    <property type="term" value="P:proteolysis"/>
    <property type="evidence" value="ECO:0007669"/>
    <property type="project" value="UniProtKB-KW"/>
</dbReference>
<dbReference type="STRING" id="684364.F4PAZ4"/>
<feature type="domain" description="Ubiquitin-like protease family profile" evidence="7">
    <location>
        <begin position="493"/>
        <end position="915"/>
    </location>
</feature>
<name>F4PAZ4_BATDJ</name>
<dbReference type="PANTHER" id="PTHR46896:SF3">
    <property type="entry name" value="FI06413P-RELATED"/>
    <property type="match status" value="1"/>
</dbReference>
<evidence type="ECO:0000313" key="9">
    <source>
        <dbReference type="Proteomes" id="UP000007241"/>
    </source>
</evidence>
<dbReference type="HOGENOM" id="CLU_295945_0_0_1"/>
<accession>F4PAZ4</accession>
<dbReference type="InParanoid" id="F4PAZ4"/>
<dbReference type="GO" id="GO:0070139">
    <property type="term" value="F:SUMO-specific endopeptidase activity"/>
    <property type="evidence" value="ECO:0000318"/>
    <property type="project" value="GO_Central"/>
</dbReference>
<evidence type="ECO:0000259" key="7">
    <source>
        <dbReference type="PROSITE" id="PS50600"/>
    </source>
</evidence>
<dbReference type="OrthoDB" id="442460at2759"/>
<dbReference type="MEROPS" id="C48.A06"/>
<dbReference type="Gene3D" id="3.30.310.130">
    <property type="entry name" value="Ubiquitin-related"/>
    <property type="match status" value="1"/>
</dbReference>
<evidence type="ECO:0000313" key="8">
    <source>
        <dbReference type="EMBL" id="EGF77633.1"/>
    </source>
</evidence>
<dbReference type="GO" id="GO:0005634">
    <property type="term" value="C:nucleus"/>
    <property type="evidence" value="ECO:0000318"/>
    <property type="project" value="GO_Central"/>
</dbReference>
<comment type="similarity">
    <text evidence="1">Belongs to the peptidase C48 family.</text>
</comment>
<dbReference type="InterPro" id="IPR038765">
    <property type="entry name" value="Papain-like_cys_pep_sf"/>
</dbReference>
<sequence>MVSKTPMTDDNKPKGIPIRVPGSSSGPVVQIPVKSKNIYKSNPSVSSPYFRNNTEGRAAKASTLKPAIGIKQSPEFRFSEKTRAHRILGQFTSQYKDMQLSAPNHTTSTSRGSIVSFGKHQSESRKPNQTFVTIDPLQDDIIAESSPNDSCYELDVYDSKYKSKQLQMDTSKPTVANSAHRAVHTDSTRVVVENGMICLSQSLDSDMDSRLKTTRKQDNSLAYVSINNTNCAKRLKESVVASLKPKPGTSTTGIESACLGQKLSVSIRKNQIFKRGVQESCWTNVRLCIDLNEDSVSLKSKGNIFMSFSRSNIESFQWGIIKSRFFLSLSARIMINSNYIQFHFEVAENKSSFQLFINSVKKYYFKEFKEMSPTSLQVAACLILGGEVNQSLDSQETLMTQSTALTLTNDMNSQTIRPELSDTGILKRLSNSALPNLFSLSPKPTSTFNSVPTDNNTDSKTAVAQNDWHTSKTVERDEGTELFVYPFEEHFTVSIKDTDHDRLKEGVFLNDSVIEFYLKYLQQQPNSGLDPKHVHIYSTFFYQTLTHSVASSSRLSRDTALDIGYDRVKSWTSKTNIFEKKFLVIPINEAYHWYLAIVYNPGALLCPQKPLPRPTVLHKSGQALSKSRNLYEASNRPPQVLRRSTIESKEIDAHDFFDMTTKSSRKSPRQVSPMKLLTRQEKNQVIVLDEETRHIVPHSLQHTRMKVDNDEDSVVRDTTGKNESRDAVEICLGHDIDNAQSSPSHTMETSTLLSLKKPNSRSVLSAAMLAEYAEPQAAIAEDCLYSDSMHQESHQQKGIASSIPHEVSSDDSDEPVLQTSVILKRKIASPVRPLEVQAEKLDGPLAQCHIIVMNSLGGSHPVTMSSIKRYLILEAKSRHGVDVSRDAIRGINARVPEQPNFCDCGVYVLEYVQRFFENSDRMLDLILSKTHESREETRKWFTIKDIQTKRIDISKIIGSLAEEYGKTDMAIKRKASRAAQQRTSGVKSAMGDGYALGGSESVHLDEDDDVLIVDGPSCTNK</sequence>
<keyword evidence="4" id="KW-0833">Ubl conjugation pathway</keyword>
<keyword evidence="3" id="KW-0645">Protease</keyword>
<dbReference type="Proteomes" id="UP000007241">
    <property type="component" value="Unassembled WGS sequence"/>
</dbReference>
<feature type="compositionally biased region" description="Polar residues" evidence="6">
    <location>
        <begin position="102"/>
        <end position="113"/>
    </location>
</feature>
<evidence type="ECO:0000256" key="2">
    <source>
        <dbReference type="ARBA" id="ARBA00022553"/>
    </source>
</evidence>
<dbReference type="GO" id="GO:0005737">
    <property type="term" value="C:cytoplasm"/>
    <property type="evidence" value="ECO:0000318"/>
    <property type="project" value="GO_Central"/>
</dbReference>